<dbReference type="InterPro" id="IPR038058">
    <property type="entry name" value="PhnH-like_sp"/>
</dbReference>
<reference evidence="1 2" key="1">
    <citation type="journal article" date="2010" name="J. Bacteriol.">
        <title>Completed genome sequence of the anaerobic iron-oxidizing bacterium Acidovorax ebreus strain TPSY.</title>
        <authorList>
            <person name="Byrne-Bailey K.G."/>
            <person name="Weber K.A."/>
            <person name="Chair A.H."/>
            <person name="Bose S."/>
            <person name="Knox T."/>
            <person name="Spanbauer T.L."/>
            <person name="Chertkov O."/>
            <person name="Coates J.D."/>
        </authorList>
    </citation>
    <scope>NUCLEOTIDE SEQUENCE [LARGE SCALE GENOMIC DNA]</scope>
    <source>
        <strain evidence="1 2">TPSY</strain>
    </source>
</reference>
<dbReference type="KEGG" id="dia:Dtpsy_2923"/>
<evidence type="ECO:0000313" key="2">
    <source>
        <dbReference type="Proteomes" id="UP000000450"/>
    </source>
</evidence>
<dbReference type="SUPFAM" id="SSF159709">
    <property type="entry name" value="PhnH-like"/>
    <property type="match status" value="1"/>
</dbReference>
<keyword evidence="2" id="KW-1185">Reference proteome</keyword>
<dbReference type="AlphaFoldDB" id="A0A9J9QCA7"/>
<dbReference type="Gene3D" id="3.40.50.11310">
    <property type="entry name" value="Bacterial phosphonate metabolism protein PhnH"/>
    <property type="match status" value="1"/>
</dbReference>
<sequence length="206" mass="21748">MRSEDLQQVRPGFDDAALGSQAVFRQALQALSLPGRVVELPAVAQLPSRGQGAAALLLLALLDSDCTLWLSPSLAGSDAEAWLRFHTGCRCVAAPQQARFLWLAAGDAWPSLTQLALGSDEYPDQSATCVLEVGVLQGDAGDELRLTGPGIRDEACLRVAGLPADFAEQWAANHAAFPRGVDAFLASGVRVVGLPRSTRVQSMVEA</sequence>
<evidence type="ECO:0000313" key="1">
    <source>
        <dbReference type="EMBL" id="ACM34357.1"/>
    </source>
</evidence>
<dbReference type="GO" id="GO:0016829">
    <property type="term" value="F:lyase activity"/>
    <property type="evidence" value="ECO:0007669"/>
    <property type="project" value="UniProtKB-KW"/>
</dbReference>
<dbReference type="PIRSF" id="PIRSF020680">
    <property type="entry name" value="PhnH"/>
    <property type="match status" value="1"/>
</dbReference>
<dbReference type="GO" id="GO:0019634">
    <property type="term" value="P:organic phosphonate metabolic process"/>
    <property type="evidence" value="ECO:0007669"/>
    <property type="project" value="InterPro"/>
</dbReference>
<name>A0A9J9QCA7_ACIET</name>
<dbReference type="EMBL" id="CP001392">
    <property type="protein sequence ID" value="ACM34357.1"/>
    <property type="molecule type" value="Genomic_DNA"/>
</dbReference>
<dbReference type="NCBIfam" id="TIGR03292">
    <property type="entry name" value="PhnH_redo"/>
    <property type="match status" value="1"/>
</dbReference>
<accession>A0A9J9QCA7</accession>
<dbReference type="Proteomes" id="UP000000450">
    <property type="component" value="Chromosome"/>
</dbReference>
<dbReference type="InterPro" id="IPR008772">
    <property type="entry name" value="Phosphonate_metab_PhnH"/>
</dbReference>
<dbReference type="Pfam" id="PF05845">
    <property type="entry name" value="PhnH"/>
    <property type="match status" value="1"/>
</dbReference>
<dbReference type="RefSeq" id="WP_015914216.1">
    <property type="nucleotide sequence ID" value="NC_011992.1"/>
</dbReference>
<keyword evidence="1" id="KW-0456">Lyase</keyword>
<organism evidence="1 2">
    <name type="scientific">Acidovorax ebreus (strain TPSY)</name>
    <name type="common">Diaphorobacter sp. (strain TPSY)</name>
    <dbReference type="NCBI Taxonomy" id="535289"/>
    <lineage>
        <taxon>Bacteria</taxon>
        <taxon>Pseudomonadati</taxon>
        <taxon>Pseudomonadota</taxon>
        <taxon>Betaproteobacteria</taxon>
        <taxon>Burkholderiales</taxon>
        <taxon>Comamonadaceae</taxon>
        <taxon>Diaphorobacter</taxon>
    </lineage>
</organism>
<proteinExistence type="predicted"/>
<gene>
    <name evidence="1" type="ordered locus">Dtpsy_2923</name>
</gene>
<protein>
    <submittedName>
        <fullName evidence="1">Phosphonate C-P lyase system protein PhnH</fullName>
    </submittedName>
</protein>